<evidence type="ECO:0000313" key="1">
    <source>
        <dbReference type="EMBL" id="KAK8209041.1"/>
    </source>
</evidence>
<name>A0ACC3SDR9_9PEZI</name>
<keyword evidence="2" id="KW-1185">Reference proteome</keyword>
<gene>
    <name evidence="1" type="ORF">M8818_004005</name>
</gene>
<accession>A0ACC3SDR9</accession>
<dbReference type="EMBL" id="JAMKPW020000018">
    <property type="protein sequence ID" value="KAK8209041.1"/>
    <property type="molecule type" value="Genomic_DNA"/>
</dbReference>
<evidence type="ECO:0000313" key="2">
    <source>
        <dbReference type="Proteomes" id="UP001320706"/>
    </source>
</evidence>
<organism evidence="1 2">
    <name type="scientific">Zalaria obscura</name>
    <dbReference type="NCBI Taxonomy" id="2024903"/>
    <lineage>
        <taxon>Eukaryota</taxon>
        <taxon>Fungi</taxon>
        <taxon>Dikarya</taxon>
        <taxon>Ascomycota</taxon>
        <taxon>Pezizomycotina</taxon>
        <taxon>Dothideomycetes</taxon>
        <taxon>Dothideomycetidae</taxon>
        <taxon>Dothideales</taxon>
        <taxon>Zalariaceae</taxon>
        <taxon>Zalaria</taxon>
    </lineage>
</organism>
<protein>
    <submittedName>
        <fullName evidence="1">Uncharacterized protein</fullName>
    </submittedName>
</protein>
<comment type="caution">
    <text evidence="1">The sequence shown here is derived from an EMBL/GenBank/DDBJ whole genome shotgun (WGS) entry which is preliminary data.</text>
</comment>
<reference evidence="1" key="1">
    <citation type="submission" date="2024-02" db="EMBL/GenBank/DDBJ databases">
        <title>Metagenome Assembled Genome of Zalaria obscura JY119.</title>
        <authorList>
            <person name="Vighnesh L."/>
            <person name="Jagadeeshwari U."/>
            <person name="Venkata Ramana C."/>
            <person name="Sasikala C."/>
        </authorList>
    </citation>
    <scope>NUCLEOTIDE SEQUENCE</scope>
    <source>
        <strain evidence="1">JY119</strain>
    </source>
</reference>
<proteinExistence type="predicted"/>
<sequence>MSKVSDVDNNRSAVKSYIRGPRNGATDNEDDHRSDDNYADLDADEAEERDSDAILDVDEAEERDSNASLDAAGIEEGDSDASIREIAISNLLDVNRTGFALYDHKITKPGPASTVIGFLISEFVLDEFHEYYGTKQNWFRLLDAHRLRQLKEWNQGIDELSKAGGWSTANVEWIKTS</sequence>
<dbReference type="Proteomes" id="UP001320706">
    <property type="component" value="Unassembled WGS sequence"/>
</dbReference>